<keyword evidence="4" id="KW-0479">Metal-binding</keyword>
<comment type="caution">
    <text evidence="4">Lacks conserved residue(s) required for the propagation of feature annotation.</text>
</comment>
<dbReference type="Pfam" id="PF01702">
    <property type="entry name" value="TGT"/>
    <property type="match status" value="1"/>
</dbReference>
<proteinExistence type="inferred from homology"/>
<dbReference type="Proteomes" id="UP001593833">
    <property type="component" value="Unassembled WGS sequence"/>
</dbReference>
<dbReference type="NCBIfam" id="TIGR00449">
    <property type="entry name" value="tgt_general"/>
    <property type="match status" value="1"/>
</dbReference>
<evidence type="ECO:0000313" key="7">
    <source>
        <dbReference type="Proteomes" id="UP001593833"/>
    </source>
</evidence>
<dbReference type="GO" id="GO:0016757">
    <property type="term" value="F:glycosyltransferase activity"/>
    <property type="evidence" value="ECO:0007669"/>
    <property type="project" value="UniProtKB-KW"/>
</dbReference>
<dbReference type="InterPro" id="IPR004803">
    <property type="entry name" value="TGT"/>
</dbReference>
<dbReference type="HAMAP" id="MF_00168">
    <property type="entry name" value="Q_tRNA_Tgt"/>
    <property type="match status" value="1"/>
</dbReference>
<evidence type="ECO:0000259" key="5">
    <source>
        <dbReference type="Pfam" id="PF01702"/>
    </source>
</evidence>
<dbReference type="EMBL" id="JBHPKH010000017">
    <property type="protein sequence ID" value="MFC1572451.1"/>
    <property type="molecule type" value="Genomic_DNA"/>
</dbReference>
<dbReference type="PANTHER" id="PTHR46499">
    <property type="entry name" value="QUEUINE TRNA-RIBOSYLTRANSFERASE"/>
    <property type="match status" value="1"/>
</dbReference>
<feature type="active site" description="Nucleophile" evidence="4">
    <location>
        <position position="275"/>
    </location>
</feature>
<keyword evidence="7" id="KW-1185">Reference proteome</keyword>
<feature type="binding site" evidence="4">
    <location>
        <position position="318"/>
    </location>
    <ligand>
        <name>Zn(2+)</name>
        <dbReference type="ChEBI" id="CHEBI:29105"/>
    </ligand>
</feature>
<evidence type="ECO:0000256" key="3">
    <source>
        <dbReference type="ARBA" id="ARBA00022694"/>
    </source>
</evidence>
<feature type="binding site" evidence="4">
    <location>
        <position position="315"/>
    </location>
    <ligand>
        <name>Zn(2+)</name>
        <dbReference type="ChEBI" id="CHEBI:29105"/>
    </ligand>
</feature>
<feature type="binding site" evidence="4">
    <location>
        <begin position="96"/>
        <end position="100"/>
    </location>
    <ligand>
        <name>substrate</name>
    </ligand>
</feature>
<comment type="caution">
    <text evidence="6">The sequence shown here is derived from an EMBL/GenBank/DDBJ whole genome shotgun (WGS) entry which is preliminary data.</text>
</comment>
<keyword evidence="3 4" id="KW-0819">tRNA processing</keyword>
<gene>
    <name evidence="4 6" type="primary">tgt</name>
    <name evidence="6" type="ORF">ACFL6M_02520</name>
</gene>
<feature type="domain" description="tRNA-guanine(15) transglycosylase-like" evidence="5">
    <location>
        <begin position="19"/>
        <end position="374"/>
    </location>
</feature>
<keyword evidence="1 4" id="KW-0328">Glycosyltransferase</keyword>
<dbReference type="EC" id="2.4.2.29" evidence="4"/>
<name>A0ABV6YJF5_UNCEI</name>
<organism evidence="6 7">
    <name type="scientific">Eiseniibacteriota bacterium</name>
    <dbReference type="NCBI Taxonomy" id="2212470"/>
    <lineage>
        <taxon>Bacteria</taxon>
        <taxon>Candidatus Eiseniibacteriota</taxon>
    </lineage>
</organism>
<protein>
    <recommendedName>
        <fullName evidence="4">Queuine tRNA-ribosyltransferase</fullName>
        <ecNumber evidence="4">2.4.2.29</ecNumber>
    </recommendedName>
    <alternativeName>
        <fullName evidence="4">Guanine insertion enzyme</fullName>
    </alternativeName>
    <alternativeName>
        <fullName evidence="4">tRNA-guanine transglycosylase</fullName>
    </alternativeName>
</protein>
<evidence type="ECO:0000256" key="1">
    <source>
        <dbReference type="ARBA" id="ARBA00022676"/>
    </source>
</evidence>
<dbReference type="InterPro" id="IPR050076">
    <property type="entry name" value="ArchSynthase1/Queuine_TRR"/>
</dbReference>
<accession>A0ABV6YJF5</accession>
<feature type="binding site" evidence="4">
    <location>
        <position position="150"/>
    </location>
    <ligand>
        <name>substrate</name>
    </ligand>
</feature>
<comment type="similarity">
    <text evidence="4">Belongs to the queuine tRNA-ribosyltransferase family.</text>
</comment>
<keyword evidence="4" id="KW-0862">Zinc</keyword>
<keyword evidence="4" id="KW-0671">Queuosine biosynthesis</keyword>
<feature type="binding site" evidence="4">
    <location>
        <position position="313"/>
    </location>
    <ligand>
        <name>Zn(2+)</name>
        <dbReference type="ChEBI" id="CHEBI:29105"/>
    </ligand>
</feature>
<sequence length="382" mass="42056">MRERRAVKFELLHGGRRGPRLGRLQIGAIEVPTPAFMPVGTRASVKTLGCEDLEEIGAKLILANTYHLHLRPGADLIQRRGGLHRFMSWEGGILTDSGGFQVHSLAGLRRILPEGVEFRSHLDGSRHLFTPERTVEIQAALGSDIHMVLDVCTTYPAEERQAAAEMETTLRWAERSKRQREQMLSSGAPVGALFGIVQGGLYPRLRQRCARELASLGFDGYALGGLSVGEPASQRPAVMDATLETLPAEDPRYLMGVGTPADILDAVGRGVDLFDCVLPSRNARKGTVFTWDGKMVVKNRVYAEDDTPIDAECGCCACRRYSRAYLRHLFQVGEYLGGRLATIHSLAFYQQLMERIRQAIAEEQFSSFAAATLSRMGVGAVE</sequence>
<dbReference type="PANTHER" id="PTHR46499:SF1">
    <property type="entry name" value="QUEUINE TRNA-RIBOSYLTRANSFERASE"/>
    <property type="match status" value="1"/>
</dbReference>
<dbReference type="Gene3D" id="3.20.20.105">
    <property type="entry name" value="Queuine tRNA-ribosyltransferase-like"/>
    <property type="match status" value="1"/>
</dbReference>
<feature type="binding site" evidence="4">
    <location>
        <position position="198"/>
    </location>
    <ligand>
        <name>substrate</name>
    </ligand>
</feature>
<evidence type="ECO:0000313" key="6">
    <source>
        <dbReference type="EMBL" id="MFC1572451.1"/>
    </source>
</evidence>
<comment type="subunit">
    <text evidence="4">Homodimer. Within each dimer, one monomer is responsible for RNA recognition and catalysis, while the other monomer binds to the replacement base PreQ1.</text>
</comment>
<comment type="catalytic activity">
    <reaction evidence="4">
        <text>7-aminomethyl-7-carbaguanine + guanosine(34) in tRNA = 7-aminomethyl-7-carbaguanosine(34) in tRNA + guanine</text>
        <dbReference type="Rhea" id="RHEA:24104"/>
        <dbReference type="Rhea" id="RHEA-COMP:10341"/>
        <dbReference type="Rhea" id="RHEA-COMP:10342"/>
        <dbReference type="ChEBI" id="CHEBI:16235"/>
        <dbReference type="ChEBI" id="CHEBI:58703"/>
        <dbReference type="ChEBI" id="CHEBI:74269"/>
        <dbReference type="ChEBI" id="CHEBI:82833"/>
        <dbReference type="EC" id="2.4.2.29"/>
    </reaction>
</comment>
<dbReference type="SUPFAM" id="SSF51713">
    <property type="entry name" value="tRNA-guanine transglycosylase"/>
    <property type="match status" value="1"/>
</dbReference>
<dbReference type="InterPro" id="IPR036511">
    <property type="entry name" value="TGT-like_sf"/>
</dbReference>
<comment type="pathway">
    <text evidence="4">tRNA modification; tRNA-queuosine biosynthesis.</text>
</comment>
<dbReference type="InterPro" id="IPR002616">
    <property type="entry name" value="tRNA_ribo_trans-like"/>
</dbReference>
<feature type="binding site" evidence="4">
    <location>
        <position position="225"/>
    </location>
    <ligand>
        <name>substrate</name>
    </ligand>
</feature>
<comment type="function">
    <text evidence="4">Catalyzes the base-exchange of a guanine (G) residue with the queuine precursor 7-aminomethyl-7-deazaguanine (PreQ1) at position 34 (anticodon wobble position) in tRNAs with GU(N) anticodons (tRNA-Asp, -Asn, -His and -Tyr). Catalysis occurs through a double-displacement mechanism. The nucleophile active site attacks the C1' of nucleotide 34 to detach the guanine base from the RNA, forming a covalent enzyme-RNA intermediate. The proton acceptor active site deprotonates the incoming PreQ1, allowing a nucleophilic attack on the C1' of the ribose to form the product. After dissociation, two additional enzymatic reactions on the tRNA convert PreQ1 to queuine (Q), resulting in the hypermodified nucleoside queuosine (7-(((4,5-cis-dihydroxy-2-cyclopenten-1-yl)amino)methyl)-7-deazaguanosine).</text>
</comment>
<comment type="cofactor">
    <cofactor evidence="4">
        <name>Zn(2+)</name>
        <dbReference type="ChEBI" id="CHEBI:29105"/>
    </cofactor>
    <text evidence="4">Binds 1 zinc ion per subunit.</text>
</comment>
<keyword evidence="2 4" id="KW-0808">Transferase</keyword>
<dbReference type="NCBIfam" id="TIGR00430">
    <property type="entry name" value="Q_tRNA_tgt"/>
    <property type="match status" value="1"/>
</dbReference>
<feature type="binding site" evidence="4">
    <location>
        <position position="344"/>
    </location>
    <ligand>
        <name>Zn(2+)</name>
        <dbReference type="ChEBI" id="CHEBI:29105"/>
    </ligand>
</feature>
<feature type="active site" description="Proton acceptor" evidence="4">
    <location>
        <position position="96"/>
    </location>
</feature>
<evidence type="ECO:0000256" key="4">
    <source>
        <dbReference type="HAMAP-Rule" id="MF_00168"/>
    </source>
</evidence>
<evidence type="ECO:0000256" key="2">
    <source>
        <dbReference type="ARBA" id="ARBA00022679"/>
    </source>
</evidence>
<feature type="region of interest" description="RNA binding" evidence="4">
    <location>
        <begin position="256"/>
        <end position="262"/>
    </location>
</feature>
<reference evidence="6 7" key="1">
    <citation type="submission" date="2024-09" db="EMBL/GenBank/DDBJ databases">
        <authorList>
            <person name="D'Angelo T."/>
        </authorList>
    </citation>
    <scope>NUCLEOTIDE SEQUENCE [LARGE SCALE GENOMIC DNA]</scope>
    <source>
        <strain evidence="6">SAG AM-320-E07</strain>
    </source>
</reference>